<evidence type="ECO:0008006" key="3">
    <source>
        <dbReference type="Google" id="ProtNLM"/>
    </source>
</evidence>
<evidence type="ECO:0000313" key="1">
    <source>
        <dbReference type="EMBL" id="GHA79473.1"/>
    </source>
</evidence>
<name>A0ABQ3DG95_9ACTN</name>
<organism evidence="1 2">
    <name type="scientific">Streptomyces canarius</name>
    <dbReference type="NCBI Taxonomy" id="285453"/>
    <lineage>
        <taxon>Bacteria</taxon>
        <taxon>Bacillati</taxon>
        <taxon>Actinomycetota</taxon>
        <taxon>Actinomycetes</taxon>
        <taxon>Kitasatosporales</taxon>
        <taxon>Streptomycetaceae</taxon>
        <taxon>Streptomyces</taxon>
    </lineage>
</organism>
<comment type="caution">
    <text evidence="1">The sequence shown here is derived from an EMBL/GenBank/DDBJ whole genome shotgun (WGS) entry which is preliminary data.</text>
</comment>
<proteinExistence type="predicted"/>
<keyword evidence="2" id="KW-1185">Reference proteome</keyword>
<dbReference type="EMBL" id="BMVN01000175">
    <property type="protein sequence ID" value="GHA79473.1"/>
    <property type="molecule type" value="Genomic_DNA"/>
</dbReference>
<dbReference type="RefSeq" id="WP_189895381.1">
    <property type="nucleotide sequence ID" value="NZ_BMVN01000175.1"/>
</dbReference>
<reference evidence="2" key="1">
    <citation type="journal article" date="2019" name="Int. J. Syst. Evol. Microbiol.">
        <title>The Global Catalogue of Microorganisms (GCM) 10K type strain sequencing project: providing services to taxonomists for standard genome sequencing and annotation.</title>
        <authorList>
            <consortium name="The Broad Institute Genomics Platform"/>
            <consortium name="The Broad Institute Genome Sequencing Center for Infectious Disease"/>
            <person name="Wu L."/>
            <person name="Ma J."/>
        </authorList>
    </citation>
    <scope>NUCLEOTIDE SEQUENCE [LARGE SCALE GENOMIC DNA]</scope>
    <source>
        <strain evidence="2">JCM 4733</strain>
    </source>
</reference>
<sequence>MPSRRSGKDHGFKAHSEWRSRFKRSVQLRIRSDTVSAACEVLLVITYFYDKWK</sequence>
<accession>A0ABQ3DG95</accession>
<gene>
    <name evidence="1" type="ORF">GCM10010345_95040</name>
</gene>
<evidence type="ECO:0000313" key="2">
    <source>
        <dbReference type="Proteomes" id="UP000653644"/>
    </source>
</evidence>
<protein>
    <recommendedName>
        <fullName evidence="3">Transposase</fullName>
    </recommendedName>
</protein>
<dbReference type="Proteomes" id="UP000653644">
    <property type="component" value="Unassembled WGS sequence"/>
</dbReference>